<dbReference type="AlphaFoldDB" id="A0A445JY98"/>
<gene>
    <name evidence="3" type="ORF">D0Y65_018222</name>
</gene>
<accession>A0A445JY98</accession>
<dbReference type="EMBL" id="QZWG01000007">
    <property type="protein sequence ID" value="RZC03449.1"/>
    <property type="molecule type" value="Genomic_DNA"/>
</dbReference>
<proteinExistence type="predicted"/>
<dbReference type="Proteomes" id="UP000289340">
    <property type="component" value="Chromosome 7"/>
</dbReference>
<evidence type="ECO:0000256" key="1">
    <source>
        <dbReference type="SAM" id="SignalP"/>
    </source>
</evidence>
<comment type="caution">
    <text evidence="3">The sequence shown here is derived from an EMBL/GenBank/DDBJ whole genome shotgun (WGS) entry which is preliminary data.</text>
</comment>
<protein>
    <recommendedName>
        <fullName evidence="2">Replication protein A 70 kDa DNA-binding subunit B/D first OB fold domain-containing protein</fullName>
    </recommendedName>
</protein>
<feature type="signal peptide" evidence="1">
    <location>
        <begin position="1"/>
        <end position="25"/>
    </location>
</feature>
<dbReference type="InterPro" id="IPR012340">
    <property type="entry name" value="NA-bd_OB-fold"/>
</dbReference>
<name>A0A445JY98_GLYSO</name>
<dbReference type="CDD" id="cd04480">
    <property type="entry name" value="RPA1_DBD_A_like"/>
    <property type="match status" value="1"/>
</dbReference>
<dbReference type="Pfam" id="PF02721">
    <property type="entry name" value="DUF223"/>
    <property type="match status" value="1"/>
</dbReference>
<evidence type="ECO:0000313" key="4">
    <source>
        <dbReference type="Proteomes" id="UP000289340"/>
    </source>
</evidence>
<dbReference type="Gene3D" id="2.40.50.140">
    <property type="entry name" value="Nucleic acid-binding proteins"/>
    <property type="match status" value="1"/>
</dbReference>
<evidence type="ECO:0000259" key="2">
    <source>
        <dbReference type="Pfam" id="PF02721"/>
    </source>
</evidence>
<reference evidence="3 4" key="1">
    <citation type="submission" date="2018-09" db="EMBL/GenBank/DDBJ databases">
        <title>A high-quality reference genome of wild soybean provides a powerful tool to mine soybean genomes.</title>
        <authorList>
            <person name="Xie M."/>
            <person name="Chung C.Y.L."/>
            <person name="Li M.-W."/>
            <person name="Wong F.-L."/>
            <person name="Chan T.-F."/>
            <person name="Lam H.-M."/>
        </authorList>
    </citation>
    <scope>NUCLEOTIDE SEQUENCE [LARGE SCALE GENOMIC DNA]</scope>
    <source>
        <strain evidence="4">cv. W05</strain>
        <tissue evidence="3">Hypocotyl of etiolated seedlings</tissue>
    </source>
</reference>
<feature type="chain" id="PRO_5019236486" description="Replication protein A 70 kDa DNA-binding subunit B/D first OB fold domain-containing protein" evidence="1">
    <location>
        <begin position="26"/>
        <end position="193"/>
    </location>
</feature>
<dbReference type="InterPro" id="IPR003871">
    <property type="entry name" value="RFA1B/D_OB_1st"/>
</dbReference>
<dbReference type="SUPFAM" id="SSF50249">
    <property type="entry name" value="Nucleic acid-binding proteins"/>
    <property type="match status" value="1"/>
</dbReference>
<evidence type="ECO:0000313" key="3">
    <source>
        <dbReference type="EMBL" id="RZC03449.1"/>
    </source>
</evidence>
<sequence>MLPLVFCQLPCLLAFVFCHMSCCLAAPSLILPCAFMFKVYRSCCCGKIMARAPDNIKSINRSKETLKLAVRIIDLWFVGTPNRSEQAEMVIIDSHGDAIHVVCKQDQLKSWKADLMENCTYVMHNFKVMKNDGQFKICDHQYKLVFTGVTVVRQSDLEDLPFKKYKFAYFTNVIAGLFQPKLLVGKFSCNLFN</sequence>
<keyword evidence="4" id="KW-1185">Reference proteome</keyword>
<feature type="domain" description="Replication protein A 70 kDa DNA-binding subunit B/D first OB fold" evidence="2">
    <location>
        <begin position="55"/>
        <end position="154"/>
    </location>
</feature>
<keyword evidence="1" id="KW-0732">Signal</keyword>
<organism evidence="3 4">
    <name type="scientific">Glycine soja</name>
    <name type="common">Wild soybean</name>
    <dbReference type="NCBI Taxonomy" id="3848"/>
    <lineage>
        <taxon>Eukaryota</taxon>
        <taxon>Viridiplantae</taxon>
        <taxon>Streptophyta</taxon>
        <taxon>Embryophyta</taxon>
        <taxon>Tracheophyta</taxon>
        <taxon>Spermatophyta</taxon>
        <taxon>Magnoliopsida</taxon>
        <taxon>eudicotyledons</taxon>
        <taxon>Gunneridae</taxon>
        <taxon>Pentapetalae</taxon>
        <taxon>rosids</taxon>
        <taxon>fabids</taxon>
        <taxon>Fabales</taxon>
        <taxon>Fabaceae</taxon>
        <taxon>Papilionoideae</taxon>
        <taxon>50 kb inversion clade</taxon>
        <taxon>NPAAA clade</taxon>
        <taxon>indigoferoid/millettioid clade</taxon>
        <taxon>Phaseoleae</taxon>
        <taxon>Glycine</taxon>
        <taxon>Glycine subgen. Soja</taxon>
    </lineage>
</organism>